<dbReference type="KEGG" id="bdr:105231751"/>
<dbReference type="OrthoDB" id="7736742at2759"/>
<dbReference type="GeneID" id="105231751"/>
<gene>
    <name evidence="5" type="primary">LOC105231751</name>
</gene>
<dbReference type="Proteomes" id="UP001652620">
    <property type="component" value="Unplaced"/>
</dbReference>
<feature type="coiled-coil region" evidence="1">
    <location>
        <begin position="443"/>
        <end position="470"/>
    </location>
</feature>
<dbReference type="RefSeq" id="XP_011211504.2">
    <property type="nucleotide sequence ID" value="XM_011213202.4"/>
</dbReference>
<evidence type="ECO:0000256" key="1">
    <source>
        <dbReference type="SAM" id="Coils"/>
    </source>
</evidence>
<dbReference type="GO" id="GO:0005615">
    <property type="term" value="C:extracellular space"/>
    <property type="evidence" value="ECO:0007669"/>
    <property type="project" value="TreeGrafter"/>
</dbReference>
<name>A0A6I9W3U4_BACDO</name>
<organism evidence="4 5">
    <name type="scientific">Bactrocera dorsalis</name>
    <name type="common">Oriental fruit fly</name>
    <name type="synonym">Dacus dorsalis</name>
    <dbReference type="NCBI Taxonomy" id="27457"/>
    <lineage>
        <taxon>Eukaryota</taxon>
        <taxon>Metazoa</taxon>
        <taxon>Ecdysozoa</taxon>
        <taxon>Arthropoda</taxon>
        <taxon>Hexapoda</taxon>
        <taxon>Insecta</taxon>
        <taxon>Pterygota</taxon>
        <taxon>Neoptera</taxon>
        <taxon>Endopterygota</taxon>
        <taxon>Diptera</taxon>
        <taxon>Brachycera</taxon>
        <taxon>Muscomorpha</taxon>
        <taxon>Tephritoidea</taxon>
        <taxon>Tephritidae</taxon>
        <taxon>Bactrocera</taxon>
        <taxon>Bactrocera</taxon>
    </lineage>
</organism>
<feature type="region of interest" description="Disordered" evidence="2">
    <location>
        <begin position="961"/>
        <end position="984"/>
    </location>
</feature>
<feature type="chain" id="PRO_5045080686" evidence="3">
    <location>
        <begin position="26"/>
        <end position="984"/>
    </location>
</feature>
<dbReference type="InParanoid" id="A0A6I9W3U4"/>
<proteinExistence type="predicted"/>
<protein>
    <submittedName>
        <fullName evidence="5">Uncharacterized protein LOC105231751</fullName>
    </submittedName>
</protein>
<dbReference type="AlphaFoldDB" id="A0A6I9W3U4"/>
<accession>A0A6I9W3U4</accession>
<keyword evidence="4" id="KW-1185">Reference proteome</keyword>
<dbReference type="GO" id="GO:0031012">
    <property type="term" value="C:extracellular matrix"/>
    <property type="evidence" value="ECO:0007669"/>
    <property type="project" value="TreeGrafter"/>
</dbReference>
<sequence>MSLFKASIVPMLALLITICASSAYADLLVQLNVNRPLNDVNEKFVSFTVDPSDLYHALDGSNRKTLTQMATMLGTSYVKFSDDYNFIPDTDTKYRNPTKTIWKGFNRWTSAVNWTMIMPLPYEAGEWDPMESLRILNTSYTTGITDCIWQLGTEFGTSVAEYFNDLNTLSLMVDTFGPYVDDWEVTGAEMPSGSTNEDIRRYIEYSKDMNTAFNWLQPADASTSNAMFGTVYESDRVLRAMFNEKVPVWLNFMPKERTNKSKRGSSGVISGSETTEDITEVLRWAQTLGEAASSGFDAVFRRMELHDLERPSQSFFTTLVFKKVMGSRVFPARPFTIFLRSNKLYTHCANTVSGGIAFMIVNPDDESKQISIRSATKISGDEYWQYILTFKKNHAYLNNEKLTLNSTLPPQIKTKSPNKSIQLNSPGKSIGFWVLPTADLEHCQFTEIDVDELERDSEEEKARHKQVSSSDKLLQQLIQETALPDDAMMRNNHRGRRYATRARHVVLKDKDEHMESLAKLFEPLSLEEKSPKKREEAIEDRRTATLKWIKDLLDTAMQDGDDLFSLKRNTRSVDDYFGAIFGTKGAQKRSPIVKKITEIRKPEKKSIKPAYDPEHFNEEEFFNKMGTEDEPELPRVPEGDVHLTHITNVEGEDANESKERGQKKLATMKIQGTIGKETRNEMKPVRLLPTEFYEAMPVRSSEQSQFMKPHKWNALLFPEPFTKKSIISDKKLKSNTLGESTDFHDADADVEKVHTAQFQSGGQLAEDFLRAQEELARTFLRDHEDKEHVEKSNKKELNERHAESEDVMLEKIKSLRSKYIDYLAENLENYFNERGIVGTLDMQKSLERTTAPSTTEAPWWNLSSLRKRRSPRALRYQMPDDAWLTNMITKDEELLPLGSIMPERSVDNERVARVSNHLPMHDEISNKKYNGYIRTVKDKVNKVVDIVTKHVSEWYNTFTKPVDDAQDDESNGNRLKITRGKRRY</sequence>
<evidence type="ECO:0000256" key="3">
    <source>
        <dbReference type="SAM" id="SignalP"/>
    </source>
</evidence>
<keyword evidence="1" id="KW-0175">Coiled coil</keyword>
<dbReference type="PANTHER" id="PTHR46145:SF4">
    <property type="entry name" value="HEPARANASE"/>
    <property type="match status" value="1"/>
</dbReference>
<evidence type="ECO:0000313" key="5">
    <source>
        <dbReference type="RefSeq" id="XP_011211504.2"/>
    </source>
</evidence>
<feature type="signal peptide" evidence="3">
    <location>
        <begin position="1"/>
        <end position="25"/>
    </location>
</feature>
<evidence type="ECO:0000256" key="2">
    <source>
        <dbReference type="SAM" id="MobiDB-lite"/>
    </source>
</evidence>
<keyword evidence="3" id="KW-0732">Signal</keyword>
<evidence type="ECO:0000313" key="4">
    <source>
        <dbReference type="Proteomes" id="UP001652620"/>
    </source>
</evidence>
<dbReference type="PANTHER" id="PTHR46145">
    <property type="entry name" value="HEPARANASE"/>
    <property type="match status" value="1"/>
</dbReference>
<reference evidence="5" key="1">
    <citation type="submission" date="2025-08" db="UniProtKB">
        <authorList>
            <consortium name="RefSeq"/>
        </authorList>
    </citation>
    <scope>IDENTIFICATION</scope>
    <source>
        <tissue evidence="5">Adult</tissue>
    </source>
</reference>